<organism evidence="1 2">
    <name type="scientific">Fusarium decemcellulare</name>
    <dbReference type="NCBI Taxonomy" id="57161"/>
    <lineage>
        <taxon>Eukaryota</taxon>
        <taxon>Fungi</taxon>
        <taxon>Dikarya</taxon>
        <taxon>Ascomycota</taxon>
        <taxon>Pezizomycotina</taxon>
        <taxon>Sordariomycetes</taxon>
        <taxon>Hypocreomycetidae</taxon>
        <taxon>Hypocreales</taxon>
        <taxon>Nectriaceae</taxon>
        <taxon>Fusarium</taxon>
        <taxon>Fusarium decemcellulare species complex</taxon>
    </lineage>
</organism>
<evidence type="ECO:0000313" key="2">
    <source>
        <dbReference type="Proteomes" id="UP001148629"/>
    </source>
</evidence>
<sequence>MEYIQNISAPNICLSGGADGADLEWGKCATSVGHRVIHWSFPGHSSQAPEDQLIRLNDQELRMSDEALENAAKALGRSLPRRPTVARLLRRNYYQVAWSEACYVVTFMREGEEQAQAPGGTTWATTMFSQLYPDSRSLYVFDQNQNVWLQWNGESWDVIETPPRPKGVWTGIGARALQQNGKDAIWKLMNCISD</sequence>
<accession>A0ACC1SFS3</accession>
<proteinExistence type="predicted"/>
<name>A0ACC1SFS3_9HYPO</name>
<keyword evidence="2" id="KW-1185">Reference proteome</keyword>
<comment type="caution">
    <text evidence="1">The sequence shown here is derived from an EMBL/GenBank/DDBJ whole genome shotgun (WGS) entry which is preliminary data.</text>
</comment>
<dbReference type="Proteomes" id="UP001148629">
    <property type="component" value="Unassembled WGS sequence"/>
</dbReference>
<reference evidence="1" key="1">
    <citation type="submission" date="2022-08" db="EMBL/GenBank/DDBJ databases">
        <title>Genome Sequence of Fusarium decemcellulare.</title>
        <authorList>
            <person name="Buettner E."/>
        </authorList>
    </citation>
    <scope>NUCLEOTIDE SEQUENCE</scope>
    <source>
        <strain evidence="1">Babe19</strain>
    </source>
</reference>
<protein>
    <submittedName>
        <fullName evidence="1">Uncharacterized protein</fullName>
    </submittedName>
</protein>
<dbReference type="EMBL" id="JANRMS010000494">
    <property type="protein sequence ID" value="KAJ3538857.1"/>
    <property type="molecule type" value="Genomic_DNA"/>
</dbReference>
<evidence type="ECO:0000313" key="1">
    <source>
        <dbReference type="EMBL" id="KAJ3538857.1"/>
    </source>
</evidence>
<gene>
    <name evidence="1" type="ORF">NM208_g5726</name>
</gene>